<dbReference type="Proteomes" id="UP000267821">
    <property type="component" value="Unassembled WGS sequence"/>
</dbReference>
<dbReference type="PANTHER" id="PTHR15893:SF0">
    <property type="entry name" value="LARGE RIBOSOMAL SUBUNIT PROTEIN BL27M"/>
    <property type="match status" value="1"/>
</dbReference>
<keyword evidence="3 8" id="KW-0689">Ribosomal protein</keyword>
<evidence type="ECO:0000256" key="7">
    <source>
        <dbReference type="SAM" id="MobiDB-lite"/>
    </source>
</evidence>
<dbReference type="InterPro" id="IPR018261">
    <property type="entry name" value="Ribosomal_bL27_CS"/>
</dbReference>
<dbReference type="NCBIfam" id="TIGR00062">
    <property type="entry name" value="L27"/>
    <property type="match status" value="1"/>
</dbReference>
<comment type="similarity">
    <text evidence="2">Belongs to the bacterial ribosomal protein bL27 family.</text>
</comment>
<dbReference type="SUPFAM" id="SSF110324">
    <property type="entry name" value="Ribosomal L27 protein-like"/>
    <property type="match status" value="1"/>
</dbReference>
<dbReference type="FunFam" id="2.40.50.100:FF:000042">
    <property type="entry name" value="50S ribosomal protein L27"/>
    <property type="match status" value="1"/>
</dbReference>
<dbReference type="PRINTS" id="PR00063">
    <property type="entry name" value="RIBOSOMALL27"/>
</dbReference>
<dbReference type="GO" id="GO:0005762">
    <property type="term" value="C:mitochondrial large ribosomal subunit"/>
    <property type="evidence" value="ECO:0007669"/>
    <property type="project" value="TreeGrafter"/>
</dbReference>
<proteinExistence type="inferred from homology"/>
<evidence type="ECO:0000256" key="4">
    <source>
        <dbReference type="ARBA" id="ARBA00023128"/>
    </source>
</evidence>
<reference evidence="8 9" key="1">
    <citation type="journal article" date="2018" name="Nat. Ecol. Evol.">
        <title>Pezizomycetes genomes reveal the molecular basis of ectomycorrhizal truffle lifestyle.</title>
        <authorList>
            <person name="Murat C."/>
            <person name="Payen T."/>
            <person name="Noel B."/>
            <person name="Kuo A."/>
            <person name="Morin E."/>
            <person name="Chen J."/>
            <person name="Kohler A."/>
            <person name="Krizsan K."/>
            <person name="Balestrini R."/>
            <person name="Da Silva C."/>
            <person name="Montanini B."/>
            <person name="Hainaut M."/>
            <person name="Levati E."/>
            <person name="Barry K.W."/>
            <person name="Belfiori B."/>
            <person name="Cichocki N."/>
            <person name="Clum A."/>
            <person name="Dockter R.B."/>
            <person name="Fauchery L."/>
            <person name="Guy J."/>
            <person name="Iotti M."/>
            <person name="Le Tacon F."/>
            <person name="Lindquist E.A."/>
            <person name="Lipzen A."/>
            <person name="Malagnac F."/>
            <person name="Mello A."/>
            <person name="Molinier V."/>
            <person name="Miyauchi S."/>
            <person name="Poulain J."/>
            <person name="Riccioni C."/>
            <person name="Rubini A."/>
            <person name="Sitrit Y."/>
            <person name="Splivallo R."/>
            <person name="Traeger S."/>
            <person name="Wang M."/>
            <person name="Zifcakova L."/>
            <person name="Wipf D."/>
            <person name="Zambonelli A."/>
            <person name="Paolocci F."/>
            <person name="Nowrousian M."/>
            <person name="Ottonello S."/>
            <person name="Baldrian P."/>
            <person name="Spatafora J.W."/>
            <person name="Henrissat B."/>
            <person name="Nagy L.G."/>
            <person name="Aury J.M."/>
            <person name="Wincker P."/>
            <person name="Grigoriev I.V."/>
            <person name="Bonfante P."/>
            <person name="Martin F.M."/>
        </authorList>
    </citation>
    <scope>NUCLEOTIDE SEQUENCE [LARGE SCALE GENOMIC DNA]</scope>
    <source>
        <strain evidence="8 9">ATCC MYA-4762</strain>
    </source>
</reference>
<sequence>MLPRIFTAGAHWAIGSSPAVPISTLAYSQFLLRPTVAKAKLPAVVSVSAVRWATHKASRPANKGKDGPGKRLGAKKTAGELVKTGHIIFRQRGTLWYPGENASMGRDHTIFAGCPGYVRYYRDPAHPKRKFIGIALTPTQKLPTPPNAATRRRLGRVEVPLVEIVKRDSIDDKEKEVLKSGVYYYRPPNWKLGLLGEELKRPYDPKNTWARWQKRAKSEWFPLGQLGSVMSWRGRCGDFTG</sequence>
<dbReference type="Gene3D" id="2.40.50.100">
    <property type="match status" value="1"/>
</dbReference>
<dbReference type="InterPro" id="IPR001684">
    <property type="entry name" value="Ribosomal_bL27"/>
</dbReference>
<evidence type="ECO:0000256" key="3">
    <source>
        <dbReference type="ARBA" id="ARBA00022980"/>
    </source>
</evidence>
<evidence type="ECO:0000313" key="8">
    <source>
        <dbReference type="EMBL" id="RPB26696.1"/>
    </source>
</evidence>
<evidence type="ECO:0000256" key="1">
    <source>
        <dbReference type="ARBA" id="ARBA00004173"/>
    </source>
</evidence>
<evidence type="ECO:0000313" key="9">
    <source>
        <dbReference type="Proteomes" id="UP000267821"/>
    </source>
</evidence>
<dbReference type="InParanoid" id="A0A3N4LUX0"/>
<dbReference type="GO" id="GO:0003735">
    <property type="term" value="F:structural constituent of ribosome"/>
    <property type="evidence" value="ECO:0007669"/>
    <property type="project" value="InterPro"/>
</dbReference>
<evidence type="ECO:0000256" key="2">
    <source>
        <dbReference type="ARBA" id="ARBA00010797"/>
    </source>
</evidence>
<dbReference type="EMBL" id="ML121533">
    <property type="protein sequence ID" value="RPB26696.1"/>
    <property type="molecule type" value="Genomic_DNA"/>
</dbReference>
<dbReference type="OrthoDB" id="1867012at2759"/>
<keyword evidence="4" id="KW-0496">Mitochondrion</keyword>
<gene>
    <name evidence="8" type="ORF">L211DRAFT_780614</name>
</gene>
<dbReference type="PROSITE" id="PS00831">
    <property type="entry name" value="RIBOSOMAL_L27"/>
    <property type="match status" value="1"/>
</dbReference>
<dbReference type="Pfam" id="PF01016">
    <property type="entry name" value="Ribosomal_L27"/>
    <property type="match status" value="1"/>
</dbReference>
<evidence type="ECO:0000256" key="6">
    <source>
        <dbReference type="ARBA" id="ARBA00035267"/>
    </source>
</evidence>
<organism evidence="8 9">
    <name type="scientific">Terfezia boudieri ATCC MYA-4762</name>
    <dbReference type="NCBI Taxonomy" id="1051890"/>
    <lineage>
        <taxon>Eukaryota</taxon>
        <taxon>Fungi</taxon>
        <taxon>Dikarya</taxon>
        <taxon>Ascomycota</taxon>
        <taxon>Pezizomycotina</taxon>
        <taxon>Pezizomycetes</taxon>
        <taxon>Pezizales</taxon>
        <taxon>Pezizaceae</taxon>
        <taxon>Terfezia</taxon>
    </lineage>
</organism>
<evidence type="ECO:0000256" key="5">
    <source>
        <dbReference type="ARBA" id="ARBA00023274"/>
    </source>
</evidence>
<accession>A0A3N4LUX0</accession>
<name>A0A3N4LUX0_9PEZI</name>
<dbReference type="PANTHER" id="PTHR15893">
    <property type="entry name" value="RIBOSOMAL PROTEIN L27"/>
    <property type="match status" value="1"/>
</dbReference>
<keyword evidence="9" id="KW-1185">Reference proteome</keyword>
<feature type="region of interest" description="Disordered" evidence="7">
    <location>
        <begin position="55"/>
        <end position="75"/>
    </location>
</feature>
<dbReference type="AlphaFoldDB" id="A0A3N4LUX0"/>
<dbReference type="STRING" id="1051890.A0A3N4LUX0"/>
<protein>
    <recommendedName>
        <fullName evidence="6">Large ribosomal subunit protein bL27m</fullName>
    </recommendedName>
</protein>
<dbReference type="GO" id="GO:0006412">
    <property type="term" value="P:translation"/>
    <property type="evidence" value="ECO:0007669"/>
    <property type="project" value="InterPro"/>
</dbReference>
<keyword evidence="5" id="KW-0687">Ribonucleoprotein</keyword>
<comment type="subcellular location">
    <subcellularLocation>
        <location evidence="1">Mitochondrion</location>
    </subcellularLocation>
</comment>